<evidence type="ECO:0000313" key="6">
    <source>
        <dbReference type="Proteomes" id="UP000813385"/>
    </source>
</evidence>
<dbReference type="AlphaFoldDB" id="A0A8K0X8F5"/>
<feature type="region of interest" description="Disordered" evidence="3">
    <location>
        <begin position="1"/>
        <end position="32"/>
    </location>
</feature>
<comment type="caution">
    <text evidence="5">The sequence shown here is derived from an EMBL/GenBank/DDBJ whole genome shotgun (WGS) entry which is preliminary data.</text>
</comment>
<dbReference type="InterPro" id="IPR000182">
    <property type="entry name" value="GNAT_dom"/>
</dbReference>
<dbReference type="InterPro" id="IPR051635">
    <property type="entry name" value="SNAT-like"/>
</dbReference>
<protein>
    <submittedName>
        <fullName evidence="5">Polyamine acetyltransferase</fullName>
    </submittedName>
</protein>
<dbReference type="GO" id="GO:0005737">
    <property type="term" value="C:cytoplasm"/>
    <property type="evidence" value="ECO:0007669"/>
    <property type="project" value="TreeGrafter"/>
</dbReference>
<evidence type="ECO:0000256" key="2">
    <source>
        <dbReference type="ARBA" id="ARBA00023315"/>
    </source>
</evidence>
<reference evidence="5" key="1">
    <citation type="journal article" date="2021" name="Nat. Commun.">
        <title>Genetic determinants of endophytism in the Arabidopsis root mycobiome.</title>
        <authorList>
            <person name="Mesny F."/>
            <person name="Miyauchi S."/>
            <person name="Thiergart T."/>
            <person name="Pickel B."/>
            <person name="Atanasova L."/>
            <person name="Karlsson M."/>
            <person name="Huettel B."/>
            <person name="Barry K.W."/>
            <person name="Haridas S."/>
            <person name="Chen C."/>
            <person name="Bauer D."/>
            <person name="Andreopoulos W."/>
            <person name="Pangilinan J."/>
            <person name="LaButti K."/>
            <person name="Riley R."/>
            <person name="Lipzen A."/>
            <person name="Clum A."/>
            <person name="Drula E."/>
            <person name="Henrissat B."/>
            <person name="Kohler A."/>
            <person name="Grigoriev I.V."/>
            <person name="Martin F.M."/>
            <person name="Hacquard S."/>
        </authorList>
    </citation>
    <scope>NUCLEOTIDE SEQUENCE</scope>
    <source>
        <strain evidence="5">MPI-CAGE-AT-0016</strain>
    </source>
</reference>
<gene>
    <name evidence="5" type="ORF">B0T11DRAFT_323838</name>
</gene>
<sequence length="301" mass="33241">MESSSSEVPPPRPEDGKCAIDDSADEDEESAQMMRIKSADQYRTKHDKKKGIRVQEILPFHFSPIFLPLTESHLESTLALENAAFTNPSHRCSRDKLAYRLAHCSDISFGLFCTVKPSEAKAFGLETVDAANLVETNREDGAVHALFAHAVSTLGKGPVVTDADMDYPKNWREHGAVKDTTVGHQEEGRTICLHSFAVSPKLQGTGVGKLAMRSYIQIMNESGVADRIAIICQDYLIPFYRKFGFQNLGESKATFGGGGWYDMVLDLGGPPHPERDHPQGHLRHWSMVGKRPSESKESEAA</sequence>
<dbReference type="PROSITE" id="PS51186">
    <property type="entry name" value="GNAT"/>
    <property type="match status" value="1"/>
</dbReference>
<dbReference type="OrthoDB" id="30840at2759"/>
<organism evidence="5 6">
    <name type="scientific">Plectosphaerella cucumerina</name>
    <dbReference type="NCBI Taxonomy" id="40658"/>
    <lineage>
        <taxon>Eukaryota</taxon>
        <taxon>Fungi</taxon>
        <taxon>Dikarya</taxon>
        <taxon>Ascomycota</taxon>
        <taxon>Pezizomycotina</taxon>
        <taxon>Sordariomycetes</taxon>
        <taxon>Hypocreomycetidae</taxon>
        <taxon>Glomerellales</taxon>
        <taxon>Plectosphaerellaceae</taxon>
        <taxon>Plectosphaerella</taxon>
    </lineage>
</organism>
<evidence type="ECO:0000256" key="3">
    <source>
        <dbReference type="SAM" id="MobiDB-lite"/>
    </source>
</evidence>
<dbReference type="Proteomes" id="UP000813385">
    <property type="component" value="Unassembled WGS sequence"/>
</dbReference>
<evidence type="ECO:0000259" key="4">
    <source>
        <dbReference type="PROSITE" id="PS51186"/>
    </source>
</evidence>
<feature type="domain" description="N-acetyltransferase" evidence="4">
    <location>
        <begin position="120"/>
        <end position="268"/>
    </location>
</feature>
<dbReference type="CDD" id="cd04301">
    <property type="entry name" value="NAT_SF"/>
    <property type="match status" value="1"/>
</dbReference>
<evidence type="ECO:0000256" key="1">
    <source>
        <dbReference type="ARBA" id="ARBA00022679"/>
    </source>
</evidence>
<dbReference type="Gene3D" id="3.40.630.30">
    <property type="match status" value="1"/>
</dbReference>
<dbReference type="EMBL" id="JAGPXD010000001">
    <property type="protein sequence ID" value="KAH7375871.1"/>
    <property type="molecule type" value="Genomic_DNA"/>
</dbReference>
<dbReference type="PANTHER" id="PTHR10908">
    <property type="entry name" value="SEROTONIN N-ACETYLTRANSFERASE"/>
    <property type="match status" value="1"/>
</dbReference>
<dbReference type="PANTHER" id="PTHR10908:SF0">
    <property type="entry name" value="SEROTONIN N-ACETYLTRANSFERASE"/>
    <property type="match status" value="1"/>
</dbReference>
<dbReference type="SUPFAM" id="SSF55729">
    <property type="entry name" value="Acyl-CoA N-acyltransferases (Nat)"/>
    <property type="match status" value="1"/>
</dbReference>
<name>A0A8K0X8F5_9PEZI</name>
<proteinExistence type="predicted"/>
<keyword evidence="2" id="KW-0012">Acyltransferase</keyword>
<evidence type="ECO:0000313" key="5">
    <source>
        <dbReference type="EMBL" id="KAH7375871.1"/>
    </source>
</evidence>
<accession>A0A8K0X8F5</accession>
<keyword evidence="1" id="KW-0808">Transferase</keyword>
<keyword evidence="6" id="KW-1185">Reference proteome</keyword>
<dbReference type="Pfam" id="PF13673">
    <property type="entry name" value="Acetyltransf_10"/>
    <property type="match status" value="1"/>
</dbReference>
<dbReference type="GO" id="GO:0004059">
    <property type="term" value="F:aralkylamine N-acetyltransferase activity"/>
    <property type="evidence" value="ECO:0007669"/>
    <property type="project" value="TreeGrafter"/>
</dbReference>
<dbReference type="InterPro" id="IPR016181">
    <property type="entry name" value="Acyl_CoA_acyltransferase"/>
</dbReference>